<dbReference type="STRING" id="1798401.A2363_01625"/>
<dbReference type="AlphaFoldDB" id="A0A1F6BG81"/>
<feature type="transmembrane region" description="Helical" evidence="1">
    <location>
        <begin position="152"/>
        <end position="173"/>
    </location>
</feature>
<dbReference type="Proteomes" id="UP000176186">
    <property type="component" value="Unassembled WGS sequence"/>
</dbReference>
<accession>A0A1F6BG81</accession>
<keyword evidence="1" id="KW-0812">Transmembrane</keyword>
<feature type="domain" description="Glycosyl hydrolase family 98 putative carbohydrate-binding module" evidence="2">
    <location>
        <begin position="445"/>
        <end position="591"/>
    </location>
</feature>
<feature type="transmembrane region" description="Helical" evidence="1">
    <location>
        <begin position="7"/>
        <end position="24"/>
    </location>
</feature>
<feature type="transmembrane region" description="Helical" evidence="1">
    <location>
        <begin position="359"/>
        <end position="382"/>
    </location>
</feature>
<evidence type="ECO:0000313" key="3">
    <source>
        <dbReference type="EMBL" id="OGG35920.1"/>
    </source>
</evidence>
<feature type="transmembrane region" description="Helical" evidence="1">
    <location>
        <begin position="338"/>
        <end position="354"/>
    </location>
</feature>
<dbReference type="SUPFAM" id="SSF49785">
    <property type="entry name" value="Galactose-binding domain-like"/>
    <property type="match status" value="1"/>
</dbReference>
<evidence type="ECO:0000259" key="2">
    <source>
        <dbReference type="SMART" id="SM00776"/>
    </source>
</evidence>
<keyword evidence="1" id="KW-0472">Membrane</keyword>
<feature type="transmembrane region" description="Helical" evidence="1">
    <location>
        <begin position="124"/>
        <end position="146"/>
    </location>
</feature>
<keyword evidence="1" id="KW-1133">Transmembrane helix</keyword>
<feature type="transmembrane region" description="Helical" evidence="1">
    <location>
        <begin position="394"/>
        <end position="413"/>
    </location>
</feature>
<dbReference type="Gene3D" id="2.60.120.1060">
    <property type="entry name" value="NPCBM/NEW2 domain"/>
    <property type="match status" value="1"/>
</dbReference>
<reference evidence="3 4" key="1">
    <citation type="journal article" date="2016" name="Nat. Commun.">
        <title>Thousands of microbial genomes shed light on interconnected biogeochemical processes in an aquifer system.</title>
        <authorList>
            <person name="Anantharaman K."/>
            <person name="Brown C.T."/>
            <person name="Hug L.A."/>
            <person name="Sharon I."/>
            <person name="Castelle C.J."/>
            <person name="Probst A.J."/>
            <person name="Thomas B.C."/>
            <person name="Singh A."/>
            <person name="Wilkins M.J."/>
            <person name="Karaoz U."/>
            <person name="Brodie E.L."/>
            <person name="Williams K.H."/>
            <person name="Hubbard S.S."/>
            <person name="Banfield J.F."/>
        </authorList>
    </citation>
    <scope>NUCLEOTIDE SEQUENCE [LARGE SCALE GENOMIC DNA]</scope>
</reference>
<dbReference type="InterPro" id="IPR038637">
    <property type="entry name" value="NPCBM_sf"/>
</dbReference>
<proteinExistence type="predicted"/>
<evidence type="ECO:0000256" key="1">
    <source>
        <dbReference type="SAM" id="Phobius"/>
    </source>
</evidence>
<feature type="transmembrane region" description="Helical" evidence="1">
    <location>
        <begin position="98"/>
        <end position="117"/>
    </location>
</feature>
<feature type="transmembrane region" description="Helical" evidence="1">
    <location>
        <begin position="313"/>
        <end position="332"/>
    </location>
</feature>
<name>A0A1F6BG81_9BACT</name>
<sequence length="591" mass="66400">MKKIPLSILLPGGFIIALLIRLLLIPNPGFEADVSFWKSWGLAVLDFGIVKGLPLTNFNYPTPFGYFLAVMVWAYRLIADPHNFNEFWQNTNLPFLFVSKLPAILADFGIAAIFLYIGKHAKKLGFPIIHNSLFMILALVYLLNPISIMDGAWWGQLDALGVFLFLLAFLALIRRRSFLAGFLYMLAMMTKLQNMIYGPIFFLFAYQLTGLSGLARVAAGALTGFIGLNIEFILAKNSARIIESLTGNYDYFPWLSLNAFNPWWIFSGAAGMKGSDKILVLGLVSAKNLGLYLFSGAYLFATMRQWFVREDKVKLFLESFVIVNGAFFLFQTESHDRYAFPLIVILLLLAAFYVKNKKFLSFIIPYSLFTLLYSYNLHYALIVNYPQNGLPIPAVSWFTIAISFAFTGGYLTYLAYLARSAVFTLIVPVILVSFVLVARNLPLIRGTPVFVTRLTPLSYQQDYGGRTINMPTNASLGFKNWAYLSVQYAFYRHGIGTHANSSETYDIGGHFRTFSFDYGVDTEAGPKGSVTFEVYGDDKKLFASEKIGRYDHPRHADVNVSGVKTLKLVVTDAGDGNTDDHADWLNPKLYE</sequence>
<dbReference type="InterPro" id="IPR008979">
    <property type="entry name" value="Galactose-bd-like_sf"/>
</dbReference>
<dbReference type="Pfam" id="PF08305">
    <property type="entry name" value="NPCBM"/>
    <property type="match status" value="1"/>
</dbReference>
<organism evidence="3 4">
    <name type="scientific">Candidatus Gottesmanbacteria bacterium RIFOXYB1_FULL_47_11</name>
    <dbReference type="NCBI Taxonomy" id="1798401"/>
    <lineage>
        <taxon>Bacteria</taxon>
        <taxon>Candidatus Gottesmaniibacteriota</taxon>
    </lineage>
</organism>
<evidence type="ECO:0000313" key="4">
    <source>
        <dbReference type="Proteomes" id="UP000176186"/>
    </source>
</evidence>
<feature type="transmembrane region" description="Helical" evidence="1">
    <location>
        <begin position="247"/>
        <end position="266"/>
    </location>
</feature>
<gene>
    <name evidence="3" type="ORF">A2363_01625</name>
</gene>
<dbReference type="EMBL" id="MFKE01000003">
    <property type="protein sequence ID" value="OGG35920.1"/>
    <property type="molecule type" value="Genomic_DNA"/>
</dbReference>
<feature type="transmembrane region" description="Helical" evidence="1">
    <location>
        <begin position="420"/>
        <end position="438"/>
    </location>
</feature>
<feature type="transmembrane region" description="Helical" evidence="1">
    <location>
        <begin position="278"/>
        <end position="301"/>
    </location>
</feature>
<protein>
    <recommendedName>
        <fullName evidence="2">Glycosyl hydrolase family 98 putative carbohydrate-binding module domain-containing protein</fullName>
    </recommendedName>
</protein>
<dbReference type="InterPro" id="IPR013222">
    <property type="entry name" value="Glyco_hyd_98_carb-bd"/>
</dbReference>
<comment type="caution">
    <text evidence="3">The sequence shown here is derived from an EMBL/GenBank/DDBJ whole genome shotgun (WGS) entry which is preliminary data.</text>
</comment>
<feature type="transmembrane region" description="Helical" evidence="1">
    <location>
        <begin position="217"/>
        <end position="235"/>
    </location>
</feature>
<dbReference type="SMART" id="SM00776">
    <property type="entry name" value="NPCBM"/>
    <property type="match status" value="1"/>
</dbReference>